<evidence type="ECO:0000313" key="3">
    <source>
        <dbReference type="Proteomes" id="UP000009044"/>
    </source>
</evidence>
<sequence length="95" mass="10164">MGTTHDTGLFQTHNNLPLPTGMYNIGGGIVTKGGLVFMGAMADDYLRTFDLATSKITLTDCLTTGGQATPMSYEIESKQYVQIAAGGHRGSWHPQ</sequence>
<dbReference type="STRING" id="634177.GLX_11720"/>
<dbReference type="Gene3D" id="2.140.10.10">
    <property type="entry name" value="Quinoprotein alcohol dehydrogenase-like superfamily"/>
    <property type="match status" value="1"/>
</dbReference>
<evidence type="ECO:0000313" key="2">
    <source>
        <dbReference type="EMBL" id="BAK83584.1"/>
    </source>
</evidence>
<dbReference type="InterPro" id="IPR011047">
    <property type="entry name" value="Quinoprotein_ADH-like_sf"/>
</dbReference>
<dbReference type="Proteomes" id="UP000009044">
    <property type="component" value="Chromosome"/>
</dbReference>
<dbReference type="Pfam" id="PF01011">
    <property type="entry name" value="PQQ"/>
    <property type="match status" value="1"/>
</dbReference>
<dbReference type="PATRIC" id="fig|634177.7.peg.1349"/>
<dbReference type="eggNOG" id="COG4993">
    <property type="taxonomic scope" value="Bacteria"/>
</dbReference>
<dbReference type="AlphaFoldDB" id="G2I637"/>
<accession>G2I637</accession>
<dbReference type="KEGG" id="gxy:GLX_11720"/>
<gene>
    <name evidence="2" type="ordered locus">GLX_11720</name>
</gene>
<evidence type="ECO:0000259" key="1">
    <source>
        <dbReference type="Pfam" id="PF01011"/>
    </source>
</evidence>
<organism evidence="2 3">
    <name type="scientific">Komagataeibacter medellinensis (strain NBRC 3288 / BCRC 11682 / LMG 1693 / Kondo 51)</name>
    <name type="common">Gluconacetobacter medellinensis</name>
    <dbReference type="NCBI Taxonomy" id="634177"/>
    <lineage>
        <taxon>Bacteria</taxon>
        <taxon>Pseudomonadati</taxon>
        <taxon>Pseudomonadota</taxon>
        <taxon>Alphaproteobacteria</taxon>
        <taxon>Acetobacterales</taxon>
        <taxon>Acetobacteraceae</taxon>
        <taxon>Komagataeibacter</taxon>
    </lineage>
</organism>
<dbReference type="InterPro" id="IPR002372">
    <property type="entry name" value="PQQ_rpt_dom"/>
</dbReference>
<dbReference type="SUPFAM" id="SSF50998">
    <property type="entry name" value="Quinoprotein alcohol dehydrogenase-like"/>
    <property type="match status" value="1"/>
</dbReference>
<dbReference type="HOGENOM" id="CLU_089236_0_1_5"/>
<reference evidence="3" key="1">
    <citation type="journal article" date="2011" name="J. Bacteriol.">
        <title>Complete genome sequence of NBRC 3288, a unique cellulose-nonproducing strain of Gluconacetobacter xylinus isolated from vinegar.</title>
        <authorList>
            <person name="Ogino H."/>
            <person name="Azuma Y."/>
            <person name="Hosoyama A."/>
            <person name="Nakazawa H."/>
            <person name="Matsutani M."/>
            <person name="Hasegawa A."/>
            <person name="Otsuyama K."/>
            <person name="Matsushita K."/>
            <person name="Fujita N."/>
            <person name="Shirai M."/>
        </authorList>
    </citation>
    <scope>NUCLEOTIDE SEQUENCE [LARGE SCALE GENOMIC DNA]</scope>
    <source>
        <strain evidence="3">NBRC 3288 / BCRC 11682 / LMG 1693</strain>
    </source>
</reference>
<protein>
    <submittedName>
        <fullName evidence="2">Glucose dehydrogenase</fullName>
    </submittedName>
</protein>
<dbReference type="EMBL" id="AP012159">
    <property type="protein sequence ID" value="BAK83584.1"/>
    <property type="molecule type" value="Genomic_DNA"/>
</dbReference>
<name>G2I637_KOMMN</name>
<proteinExistence type="predicted"/>
<feature type="domain" description="Pyrrolo-quinoline quinone repeat" evidence="1">
    <location>
        <begin position="1"/>
        <end position="81"/>
    </location>
</feature>